<dbReference type="PANTHER" id="PTHR32432">
    <property type="entry name" value="CELL DIVISION PROTEIN FTSA-RELATED"/>
    <property type="match status" value="1"/>
</dbReference>
<dbReference type="InterPro" id="IPR050696">
    <property type="entry name" value="FtsA/MreB"/>
</dbReference>
<dbReference type="Proteomes" id="UP001145069">
    <property type="component" value="Unassembled WGS sequence"/>
</dbReference>
<dbReference type="EMBL" id="JAMQKC010000005">
    <property type="protein sequence ID" value="MDC3416974.1"/>
    <property type="molecule type" value="Genomic_DNA"/>
</dbReference>
<reference evidence="1" key="1">
    <citation type="submission" date="2022-06" db="EMBL/GenBank/DDBJ databases">
        <title>Aquibacillus sp. a new bacterium isolated from soil saline samples.</title>
        <authorList>
            <person name="Galisteo C."/>
            <person name="De La Haba R."/>
            <person name="Sanchez-Porro C."/>
            <person name="Ventosa A."/>
        </authorList>
    </citation>
    <scope>NUCLEOTIDE SEQUENCE</scope>
    <source>
        <strain evidence="1">3ASR75-54</strain>
    </source>
</reference>
<evidence type="ECO:0008006" key="3">
    <source>
        <dbReference type="Google" id="ProtNLM"/>
    </source>
</evidence>
<dbReference type="RefSeq" id="WP_272446024.1">
    <property type="nucleotide sequence ID" value="NZ_JAMQKC010000005.1"/>
</dbReference>
<evidence type="ECO:0000313" key="1">
    <source>
        <dbReference type="EMBL" id="MDC3416974.1"/>
    </source>
</evidence>
<dbReference type="PANTHER" id="PTHR32432:SF3">
    <property type="entry name" value="ETHANOLAMINE UTILIZATION PROTEIN EUTJ"/>
    <property type="match status" value="1"/>
</dbReference>
<proteinExistence type="predicted"/>
<dbReference type="Gene3D" id="3.30.420.40">
    <property type="match status" value="2"/>
</dbReference>
<gene>
    <name evidence="1" type="ORF">NC799_08565</name>
</gene>
<evidence type="ECO:0000313" key="2">
    <source>
        <dbReference type="Proteomes" id="UP001145069"/>
    </source>
</evidence>
<organism evidence="1 2">
    <name type="scientific">Aquibacillus salsiterrae</name>
    <dbReference type="NCBI Taxonomy" id="2950439"/>
    <lineage>
        <taxon>Bacteria</taxon>
        <taxon>Bacillati</taxon>
        <taxon>Bacillota</taxon>
        <taxon>Bacilli</taxon>
        <taxon>Bacillales</taxon>
        <taxon>Bacillaceae</taxon>
        <taxon>Aquibacillus</taxon>
    </lineage>
</organism>
<name>A0A9X3WGE9_9BACI</name>
<sequence length="383" mass="43277">MASKRNEYSGIDIREKYISSATVDIKNKQLSLLDIDLVETTENVIGNGRIKDRKLTSSILKSKFTKDIKKVHLAFPTQNILVRRITTLPNLNEPELAKLINYQIGESIHLPFEQSTYDFVKIGTVEEPGKQNDVDFEELTINDFDQEDSEEQMESPEETKDKKSDILFFATSKPLSQDFLETTTMAGFKPLTAEIRALALQRLISFTNKEWLIETEMVVDLSDEAIDIHIFTQGTIAFSRTMSISITEKIGRTTVLEDDVLSFNDGLVEDNVEVAATVEDVAVDEETEQYVDAVVREIEKAQNFYQYSLSRDNDELKRIIVTGKHAKKSINLLSNRLDVTVAEIDFTPILADDFTKTSMLNTASVAIGLALKGNDTAKKKWKK</sequence>
<comment type="caution">
    <text evidence="1">The sequence shown here is derived from an EMBL/GenBank/DDBJ whole genome shotgun (WGS) entry which is preliminary data.</text>
</comment>
<dbReference type="AlphaFoldDB" id="A0A9X3WGE9"/>
<accession>A0A9X3WGE9</accession>
<dbReference type="Gene3D" id="3.30.1490.300">
    <property type="match status" value="1"/>
</dbReference>
<protein>
    <recommendedName>
        <fullName evidence="3">Type IV pilus assembly protein PilM</fullName>
    </recommendedName>
</protein>
<keyword evidence="2" id="KW-1185">Reference proteome</keyword>